<keyword evidence="2" id="KW-0614">Plasmid</keyword>
<proteinExistence type="predicted"/>
<feature type="compositionally biased region" description="Basic and acidic residues" evidence="1">
    <location>
        <begin position="168"/>
        <end position="179"/>
    </location>
</feature>
<evidence type="ECO:0000256" key="1">
    <source>
        <dbReference type="SAM" id="MobiDB-lite"/>
    </source>
</evidence>
<accession>Q0RY71</accession>
<reference evidence="3" key="1">
    <citation type="journal article" date="2006" name="Proc. Natl. Acad. Sci. U.S.A.">
        <title>The complete genome of Rhodococcus sp. RHA1 provides insights into a catabolic powerhouse.</title>
        <authorList>
            <person name="McLeod M.P."/>
            <person name="Warren R.L."/>
            <person name="Hsiao W.W.L."/>
            <person name="Araki N."/>
            <person name="Myhre M."/>
            <person name="Fernandes C."/>
            <person name="Miyazawa D."/>
            <person name="Wong W."/>
            <person name="Lillquist A.L."/>
            <person name="Wang D."/>
            <person name="Dosanjh M."/>
            <person name="Hara H."/>
            <person name="Petrescu A."/>
            <person name="Morin R.D."/>
            <person name="Yang G."/>
            <person name="Stott J.M."/>
            <person name="Schein J.E."/>
            <person name="Shin H."/>
            <person name="Smailus D."/>
            <person name="Siddiqui A.S."/>
            <person name="Marra M.A."/>
            <person name="Jones S.J.M."/>
            <person name="Holt R."/>
            <person name="Brinkman F.S.L."/>
            <person name="Miyauchi K."/>
            <person name="Fukuda M."/>
            <person name="Davies J.E."/>
            <person name="Mohn W.W."/>
            <person name="Eltis L.D."/>
        </authorList>
    </citation>
    <scope>NUCLEOTIDE SEQUENCE [LARGE SCALE GENOMIC DNA]</scope>
    <source>
        <strain evidence="3">RHA1</strain>
    </source>
</reference>
<gene>
    <name evidence="2" type="ordered locus">RHA1_ro08721</name>
</gene>
<protein>
    <submittedName>
        <fullName evidence="2">Uncharacterized protein</fullName>
    </submittedName>
</protein>
<dbReference type="Proteomes" id="UP000008710">
    <property type="component" value="Plasmid pRHL1"/>
</dbReference>
<dbReference type="AlphaFoldDB" id="Q0RY71"/>
<evidence type="ECO:0000313" key="3">
    <source>
        <dbReference type="Proteomes" id="UP000008710"/>
    </source>
</evidence>
<dbReference type="HOGENOM" id="CLU_1420464_0_0_11"/>
<dbReference type="KEGG" id="rha:RHA1_ro08721"/>
<organism evidence="2 3">
    <name type="scientific">Rhodococcus jostii (strain RHA1)</name>
    <dbReference type="NCBI Taxonomy" id="101510"/>
    <lineage>
        <taxon>Bacteria</taxon>
        <taxon>Bacillati</taxon>
        <taxon>Actinomycetota</taxon>
        <taxon>Actinomycetes</taxon>
        <taxon>Mycobacteriales</taxon>
        <taxon>Nocardiaceae</taxon>
        <taxon>Rhodococcus</taxon>
    </lineage>
</organism>
<name>Q0RY71_RHOJR</name>
<geneLocation type="plasmid" evidence="2 3">
    <name>pRHL1</name>
</geneLocation>
<sequence>MTMPSSRPRPVLAQNMIERARREGAVRVAHRGRGLRADEFPAGLAQGNEMRRTCWPRPGRRRVHLDGRSGRADEMIAAGPPKQCRRISGDGTGGPHEHSWVRVPMCIAWAPDVGTGCLRGAAEFGELVDRDRECLSGHEGAGRCVGREEAALRRHAPLTEGCPCLSKLDDTRNSDRESSYRIAIGQHPDRK</sequence>
<dbReference type="EMBL" id="CP000432">
    <property type="protein sequence ID" value="ABG99765.1"/>
    <property type="molecule type" value="Genomic_DNA"/>
</dbReference>
<evidence type="ECO:0000313" key="2">
    <source>
        <dbReference type="EMBL" id="ABG99765.1"/>
    </source>
</evidence>
<feature type="region of interest" description="Disordered" evidence="1">
    <location>
        <begin position="168"/>
        <end position="191"/>
    </location>
</feature>